<dbReference type="AlphaFoldDB" id="A0A098EI36"/>
<dbReference type="EMBL" id="CCXQ01000136">
    <property type="protein sequence ID" value="CEG20961.1"/>
    <property type="molecule type" value="Genomic_DNA"/>
</dbReference>
<organism evidence="2 3">
    <name type="scientific">Anaplasma phagocytophilum</name>
    <name type="common">Ehrlichia phagocytophila</name>
    <dbReference type="NCBI Taxonomy" id="948"/>
    <lineage>
        <taxon>Bacteria</taxon>
        <taxon>Pseudomonadati</taxon>
        <taxon>Pseudomonadota</taxon>
        <taxon>Alphaproteobacteria</taxon>
        <taxon>Rickettsiales</taxon>
        <taxon>Anaplasmataceae</taxon>
        <taxon>Anaplasma</taxon>
        <taxon>phagocytophilum group</taxon>
    </lineage>
</organism>
<dbReference type="InterPro" id="IPR017927">
    <property type="entry name" value="FAD-bd_FR_type"/>
</dbReference>
<evidence type="ECO:0000259" key="1">
    <source>
        <dbReference type="PROSITE" id="PS51384"/>
    </source>
</evidence>
<proteinExistence type="predicted"/>
<dbReference type="Gene3D" id="3.40.50.80">
    <property type="entry name" value="Nucleotide-binding domain of ferredoxin-NADP reductase (FNR) module"/>
    <property type="match status" value="1"/>
</dbReference>
<dbReference type="Pfam" id="PF07992">
    <property type="entry name" value="Pyr_redox_2"/>
    <property type="match status" value="1"/>
</dbReference>
<dbReference type="SUPFAM" id="SSF52343">
    <property type="entry name" value="Ferredoxin reductase-like, C-terminal NADP-linked domain"/>
    <property type="match status" value="1"/>
</dbReference>
<dbReference type="PROSITE" id="PS51384">
    <property type="entry name" value="FAD_FR"/>
    <property type="match status" value="1"/>
</dbReference>
<dbReference type="GO" id="GO:0051536">
    <property type="term" value="F:iron-sulfur cluster binding"/>
    <property type="evidence" value="ECO:0007669"/>
    <property type="project" value="InterPro"/>
</dbReference>
<accession>A0A098EI36</accession>
<dbReference type="PRINTS" id="PR00368">
    <property type="entry name" value="FADPNR"/>
</dbReference>
<dbReference type="InterPro" id="IPR009051">
    <property type="entry name" value="Helical_ferredxn"/>
</dbReference>
<dbReference type="Gene3D" id="1.10.1060.10">
    <property type="entry name" value="Alpha-helical ferredoxin"/>
    <property type="match status" value="1"/>
</dbReference>
<dbReference type="CDD" id="cd06192">
    <property type="entry name" value="DHOD_e_trans_like"/>
    <property type="match status" value="1"/>
</dbReference>
<feature type="domain" description="FAD-binding FR-type" evidence="1">
    <location>
        <begin position="797"/>
        <end position="901"/>
    </location>
</feature>
<reference evidence="2 3" key="1">
    <citation type="submission" date="2014-09" db="EMBL/GenBank/DDBJ databases">
        <authorList>
            <person name="Loux Valentin"/>
            <person name="Dugat Thibaut"/>
        </authorList>
    </citation>
    <scope>NUCLEOTIDE SEQUENCE [LARGE SCALE GENOMIC DNA]</scope>
    <source>
        <strain evidence="2 3">BOV-10_179</strain>
    </source>
</reference>
<dbReference type="Gene3D" id="2.40.30.10">
    <property type="entry name" value="Translation factors"/>
    <property type="match status" value="1"/>
</dbReference>
<dbReference type="Gene3D" id="3.50.50.60">
    <property type="entry name" value="FAD/NAD(P)-binding domain"/>
    <property type="match status" value="2"/>
</dbReference>
<protein>
    <submittedName>
        <fullName evidence="2">Heme/FAD-binding domain protein</fullName>
    </submittedName>
</protein>
<dbReference type="PANTHER" id="PTHR43513">
    <property type="entry name" value="DIHYDROOROTATE DEHYDROGENASE B (NAD(+)), ELECTRON TRANSFER SUBUNIT"/>
    <property type="match status" value="1"/>
</dbReference>
<dbReference type="Proteomes" id="UP000055047">
    <property type="component" value="Unassembled WGS sequence"/>
</dbReference>
<evidence type="ECO:0000313" key="3">
    <source>
        <dbReference type="Proteomes" id="UP000055047"/>
    </source>
</evidence>
<name>A0A098EI36_ANAPH</name>
<dbReference type="InterPro" id="IPR039261">
    <property type="entry name" value="FNR_nucleotide-bd"/>
</dbReference>
<dbReference type="SUPFAM" id="SSF51971">
    <property type="entry name" value="Nucleotide-binding domain"/>
    <property type="match status" value="1"/>
</dbReference>
<dbReference type="PANTHER" id="PTHR43513:SF3">
    <property type="entry name" value="DIHYDROOROTATE DEHYDROGENASE B (NAD(+)), ELECTRON TRANSFER SUBUNIT-RELATED"/>
    <property type="match status" value="1"/>
</dbReference>
<dbReference type="InterPro" id="IPR050353">
    <property type="entry name" value="PyrK_electron_transfer"/>
</dbReference>
<dbReference type="InterPro" id="IPR017938">
    <property type="entry name" value="Riboflavin_synthase-like_b-brl"/>
</dbReference>
<sequence length="1123" mass="125049">MLTLTPQDLYSIDGLRKIDELFQEEVKRHCPNLLERLIEARCTGEGDAELIIELAHLLERFITKIFHIEEELKAYQKLHEEFLDLYKCKRNFVQRYAIKKFPDRESLTLNVKEALLSILEVANIPVDENVFASKVNAWMEDKEQYEQQLDIAAQYAAHMVYSGSKSILFQVPQKYEAENLIPVDRTCLDNNIDVTVAKSCLIKERTGFNIANPPSANKALNEVHYCILCHKQKRDSCSKGMVDKQGIVKASPLQVLMTGCPLKVKISETNLLKSQGLVLSPLAVIAVDNPMCALTGHRICNDCSRACIYQKQQPVDVPSIESYILDSVLNLPYGFEIYSLFTRWNPLSFTNILPKEPTDKNVLVVGLGPAGIGIAHYLLNEGHNVVAIDGLKIDPLPEHLSGVTEHNKKTSFTLIKDAKTELFEHLDYRLAYGFGGVSEYGITARWSKNYLKIARILLERRANFSMHGGVRLGSTLSAHDTFTIGFHHIALATGAGAPKIPMLKNMLVKGVMTASSFLMALHLGNAAHKDSIANLQIRLPAIVIGGGLTAVDAATELLAYYPVQVEKFLQRYETMLQECATNTSEICWSDEEHEIFNEFIEHARQIRCEKELAIAEQRSPNILKLLQKWGGVTIVYRGSFASSTAYRLNSEELEHAMSEGIYFAENLQLDEIIVDKYNSAAGLQVHGIDNAKKYIAAKSIVVAIGTNENSITLEECKTYNSHSASSIDTQENIPLDENNFYISAEKTISVFGDIHPYYKGSVVKALASAKNGYLSVTKALEDFPKCSNSEGFFSDINRLFSSQIVKVISLTDNIVEIVVRSPLAAANFQPGQFYRLQNLGRNNHPNLEMECLAVTGAYVDKEHGTVSVVVLDVGGSSRLCKHLQPGQSISLMGPTGSPTHIPHNENVMLIGGGVGNAVLFSIGEAMLTQQCKVLFFAGFKSESSIFGRQQIEYASDVAVWCCETGKFQPQRPDDKFFHGNILAAIEAYYNDPQTKITLNSIDRIIMVGSSGMMAAIQHAVSGKFKHMFKSNIKIVASINSPMQCMMKEICGQCIQKHVDPLTGEERFVYSCVNQDQCANKVDFDFLQDRLKQNSVLEKCTSIWVSHCLKQAFNTNQSQKGTHD</sequence>
<gene>
    <name evidence="2" type="ORF">ANAPHAGO_01054</name>
</gene>
<dbReference type="InterPro" id="IPR036188">
    <property type="entry name" value="FAD/NAD-bd_sf"/>
</dbReference>
<dbReference type="SUPFAM" id="SSF63380">
    <property type="entry name" value="Riboflavin synthase domain-like"/>
    <property type="match status" value="1"/>
</dbReference>
<evidence type="ECO:0000313" key="2">
    <source>
        <dbReference type="EMBL" id="CEG20961.1"/>
    </source>
</evidence>
<dbReference type="GO" id="GO:0016491">
    <property type="term" value="F:oxidoreductase activity"/>
    <property type="evidence" value="ECO:0007669"/>
    <property type="project" value="InterPro"/>
</dbReference>
<dbReference type="RefSeq" id="WP_060757937.1">
    <property type="nucleotide sequence ID" value="NZ_CCXQ01000136.1"/>
</dbReference>
<dbReference type="InterPro" id="IPR023753">
    <property type="entry name" value="FAD/NAD-binding_dom"/>
</dbReference>